<evidence type="ECO:0000256" key="3">
    <source>
        <dbReference type="ARBA" id="ARBA00023121"/>
    </source>
</evidence>
<evidence type="ECO:0000313" key="6">
    <source>
        <dbReference type="Proteomes" id="UP000248783"/>
    </source>
</evidence>
<dbReference type="RefSeq" id="WP_111251696.1">
    <property type="nucleotide sequence ID" value="NZ_QKWH01000012.1"/>
</dbReference>
<reference evidence="5 6" key="1">
    <citation type="submission" date="2018-06" db="EMBL/GenBank/DDBJ databases">
        <title>Whole genome sequencing of a novel hydrocarbon degrading bacterial strain, PW21 isolated from oil contaminated produced water sample.</title>
        <authorList>
            <person name="Nagkirti P."/>
            <person name="Shaikh A."/>
            <person name="Gowdaman V."/>
            <person name="Engineer A.E."/>
            <person name="Dagar S."/>
            <person name="Dhakephalkar P.K."/>
        </authorList>
    </citation>
    <scope>NUCLEOTIDE SEQUENCE [LARGE SCALE GENOMIC DNA]</scope>
    <source>
        <strain evidence="5 6">PW21</strain>
    </source>
</reference>
<keyword evidence="2" id="KW-0333">Golgi apparatus</keyword>
<sequence>MIIAEDVLLLAYDDETGAPDAWVNNLDYRLAGALLVELALEHRVDLAGPGETAADGGAVKEGRVVVRDASPTGHPELDAALGQVAERPRKPADLVEPLAGGLEDRLLERLVDRGVLRREERTVLRFFRTTRWPAEDSAHEAALREHLRAVLLDGVAPAPREAALLAVLQGSGLVSRLVPRERRKDAERRASELAESGWASAAAGKAIDELTATIVAAVIVPAVIIPAATT</sequence>
<dbReference type="PANTHER" id="PTHR12704">
    <property type="entry name" value="TRANS-GOLGI PROTEIN GMX33"/>
    <property type="match status" value="1"/>
</dbReference>
<dbReference type="GO" id="GO:0048194">
    <property type="term" value="P:Golgi vesicle budding"/>
    <property type="evidence" value="ECO:0007669"/>
    <property type="project" value="TreeGrafter"/>
</dbReference>
<evidence type="ECO:0000256" key="4">
    <source>
        <dbReference type="ARBA" id="ARBA00023136"/>
    </source>
</evidence>
<name>A0A2W5WN09_9MICO</name>
<keyword evidence="4" id="KW-0472">Membrane</keyword>
<dbReference type="GO" id="GO:0007030">
    <property type="term" value="P:Golgi organization"/>
    <property type="evidence" value="ECO:0007669"/>
    <property type="project" value="TreeGrafter"/>
</dbReference>
<dbReference type="EMBL" id="QKWH01000012">
    <property type="protein sequence ID" value="PZR52133.1"/>
    <property type="molecule type" value="Genomic_DNA"/>
</dbReference>
<dbReference type="PANTHER" id="PTHR12704:SF2">
    <property type="entry name" value="GOLGI PHOSPHOPROTEIN 3 HOMOLOG SAURON"/>
    <property type="match status" value="1"/>
</dbReference>
<comment type="caution">
    <text evidence="5">The sequence shown here is derived from an EMBL/GenBank/DDBJ whole genome shotgun (WGS) entry which is preliminary data.</text>
</comment>
<dbReference type="Proteomes" id="UP000248783">
    <property type="component" value="Unassembled WGS sequence"/>
</dbReference>
<dbReference type="Gene3D" id="1.10.3630.10">
    <property type="entry name" value="yeast vps74-n-term truncation variant domain like"/>
    <property type="match status" value="1"/>
</dbReference>
<evidence type="ECO:0000256" key="2">
    <source>
        <dbReference type="ARBA" id="ARBA00023034"/>
    </source>
</evidence>
<keyword evidence="6" id="KW-1185">Reference proteome</keyword>
<accession>A0A2W5WN09</accession>
<dbReference type="Pfam" id="PF05719">
    <property type="entry name" value="GPP34"/>
    <property type="match status" value="1"/>
</dbReference>
<proteinExistence type="predicted"/>
<organism evidence="5 6">
    <name type="scientific">Xylanimonas oleitrophica</name>
    <dbReference type="NCBI Taxonomy" id="2607479"/>
    <lineage>
        <taxon>Bacteria</taxon>
        <taxon>Bacillati</taxon>
        <taxon>Actinomycetota</taxon>
        <taxon>Actinomycetes</taxon>
        <taxon>Micrococcales</taxon>
        <taxon>Promicromonosporaceae</taxon>
        <taxon>Xylanimonas</taxon>
    </lineage>
</organism>
<keyword evidence="3" id="KW-0446">Lipid-binding</keyword>
<dbReference type="GO" id="GO:0005829">
    <property type="term" value="C:cytosol"/>
    <property type="evidence" value="ECO:0007669"/>
    <property type="project" value="TreeGrafter"/>
</dbReference>
<dbReference type="InterPro" id="IPR038261">
    <property type="entry name" value="GPP34-like_sf"/>
</dbReference>
<dbReference type="InterPro" id="IPR008628">
    <property type="entry name" value="GPP34-like"/>
</dbReference>
<dbReference type="GO" id="GO:0006890">
    <property type="term" value="P:retrograde vesicle-mediated transport, Golgi to endoplasmic reticulum"/>
    <property type="evidence" value="ECO:0007669"/>
    <property type="project" value="TreeGrafter"/>
</dbReference>
<dbReference type="GO" id="GO:0070273">
    <property type="term" value="F:phosphatidylinositol-4-phosphate binding"/>
    <property type="evidence" value="ECO:0007669"/>
    <property type="project" value="InterPro"/>
</dbReference>
<comment type="subcellular location">
    <subcellularLocation>
        <location evidence="1">Golgi apparatus membrane</location>
        <topology evidence="1">Peripheral membrane protein</topology>
        <orientation evidence="1">Cytoplasmic side</orientation>
    </subcellularLocation>
</comment>
<protein>
    <submittedName>
        <fullName evidence="5">GPP34 family phosphoprotein</fullName>
    </submittedName>
</protein>
<gene>
    <name evidence="5" type="ORF">DNL40_13020</name>
</gene>
<dbReference type="AlphaFoldDB" id="A0A2W5WN09"/>
<dbReference type="GO" id="GO:0012505">
    <property type="term" value="C:endomembrane system"/>
    <property type="evidence" value="ECO:0007669"/>
    <property type="project" value="UniProtKB-ARBA"/>
</dbReference>
<dbReference type="GO" id="GO:0043001">
    <property type="term" value="P:Golgi to plasma membrane protein transport"/>
    <property type="evidence" value="ECO:0007669"/>
    <property type="project" value="TreeGrafter"/>
</dbReference>
<evidence type="ECO:0000256" key="1">
    <source>
        <dbReference type="ARBA" id="ARBA00004255"/>
    </source>
</evidence>
<evidence type="ECO:0000313" key="5">
    <source>
        <dbReference type="EMBL" id="PZR52133.1"/>
    </source>
</evidence>